<evidence type="ECO:0000256" key="3">
    <source>
        <dbReference type="SAM" id="MobiDB-lite"/>
    </source>
</evidence>
<feature type="compositionally biased region" description="Basic and acidic residues" evidence="3">
    <location>
        <begin position="465"/>
        <end position="481"/>
    </location>
</feature>
<feature type="region of interest" description="Disordered" evidence="3">
    <location>
        <begin position="97"/>
        <end position="121"/>
    </location>
</feature>
<dbReference type="Gene3D" id="1.10.1170.10">
    <property type="entry name" value="Inhibitor Of Apoptosis Protein (2mihbC-IAP-1), Chain A"/>
    <property type="match status" value="3"/>
</dbReference>
<evidence type="ECO:0000256" key="1">
    <source>
        <dbReference type="ARBA" id="ARBA00007469"/>
    </source>
</evidence>
<comment type="similarity">
    <text evidence="1 2">Belongs to the RNase T2 family.</text>
</comment>
<feature type="compositionally biased region" description="Polar residues" evidence="3">
    <location>
        <begin position="411"/>
        <end position="421"/>
    </location>
</feature>
<dbReference type="Gene3D" id="3.90.730.10">
    <property type="entry name" value="Ribonuclease T2-like"/>
    <property type="match status" value="1"/>
</dbReference>
<dbReference type="PROSITE" id="PS00531">
    <property type="entry name" value="RNASE_T2_2"/>
    <property type="match status" value="1"/>
</dbReference>
<reference evidence="4 5" key="1">
    <citation type="submission" date="2020-08" db="EMBL/GenBank/DDBJ databases">
        <authorList>
            <person name="Hejnol A."/>
        </authorList>
    </citation>
    <scope>NUCLEOTIDE SEQUENCE [LARGE SCALE GENOMIC DNA]</scope>
</reference>
<comment type="caution">
    <text evidence="4">The sequence shown here is derived from an EMBL/GenBank/DDBJ whole genome shotgun (WGS) entry which is preliminary data.</text>
</comment>
<sequence length="736" mass="85300">MTKYKLDCEGIMSFVNWPRESQAKPIELWSAGLEYTGQYDIVTCKTCGIVLGQWIKIHDPKERHARKSSNCSFIQQHCESFRANRKKPTLGFVLENTEDVYNNPSDSESVKSDHKGADYSQNDEDEFDGFDYGRFCENTSINPHSNDDSNDLTSKTELENMGFSYLGEENHVQCNTCLGVLTDWKNDDDLKMIHHKTFPRCPKSLEFTQKMAHISTPNEPNSTYGNYVDRNQRMRTFSLWPKSGIPAYKLAEAGFYLYKHPTGVKCFSCGGTFDNLSKYDDPWILHAQKYGKICNIDEFDSVDGARGLNNNENNVIEKDGNNGSINNLANLENEQTDKTVRDWNMIIEEYMQSEVVKDVEKLDISKNRIRDFLLQTGELYSEANALANAMINSELNKNTDLTTGEMHLPNQPRNYKNPQHLSDNLRENVTDTIGKVKKKKRKKKKKKQEKDVIDEISKDQLVLETDNKREDRKPTQIDAKSKSQNKSNIELKRYKKLKARAEKLEEESMCTKWQKLNLIILHFHKTGQHLFVQLKRPSTKYKSPDPSFCNKTAKFDDKAIIKLKPKLQTYWPNMFPDTDPNQLWKHEYEKHGTCAISVSKVNTEYNYFNYTLALRKWLNIDEKLAKYGIRPRAKPYKLKDITSALDKAFNGFNVDIQCSSVHGKHYLQEIHVCLTKEFKQMDCKVTSLLYRSLSSTTSCSKKNIYYPKKNSQPEVIKSKQMKFENIDNVPEIKNHL</sequence>
<proteinExistence type="inferred from homology"/>
<dbReference type="GO" id="GO:0051726">
    <property type="term" value="P:regulation of cell cycle"/>
    <property type="evidence" value="ECO:0007669"/>
    <property type="project" value="TreeGrafter"/>
</dbReference>
<dbReference type="AlphaFoldDB" id="A0A7I8W543"/>
<evidence type="ECO:0000313" key="5">
    <source>
        <dbReference type="Proteomes" id="UP000549394"/>
    </source>
</evidence>
<dbReference type="GO" id="GO:0005634">
    <property type="term" value="C:nucleus"/>
    <property type="evidence" value="ECO:0007669"/>
    <property type="project" value="TreeGrafter"/>
</dbReference>
<dbReference type="OrthoDB" id="435754at2759"/>
<dbReference type="EMBL" id="CAJFCJ010000019">
    <property type="protein sequence ID" value="CAD5123217.1"/>
    <property type="molecule type" value="Genomic_DNA"/>
</dbReference>
<dbReference type="GO" id="GO:0043027">
    <property type="term" value="F:cysteine-type endopeptidase inhibitor activity involved in apoptotic process"/>
    <property type="evidence" value="ECO:0007669"/>
    <property type="project" value="TreeGrafter"/>
</dbReference>
<dbReference type="GO" id="GO:0043066">
    <property type="term" value="P:negative regulation of apoptotic process"/>
    <property type="evidence" value="ECO:0007669"/>
    <property type="project" value="TreeGrafter"/>
</dbReference>
<feature type="region of interest" description="Disordered" evidence="3">
    <location>
        <begin position="400"/>
        <end position="421"/>
    </location>
</feature>
<dbReference type="InterPro" id="IPR036430">
    <property type="entry name" value="RNase_T2-like_sf"/>
</dbReference>
<dbReference type="SUPFAM" id="SSF57924">
    <property type="entry name" value="Inhibitor of apoptosis (IAP) repeat"/>
    <property type="match status" value="3"/>
</dbReference>
<dbReference type="CDD" id="cd00022">
    <property type="entry name" value="BIR"/>
    <property type="match status" value="2"/>
</dbReference>
<dbReference type="InterPro" id="IPR001568">
    <property type="entry name" value="RNase_T2-like"/>
</dbReference>
<dbReference type="GO" id="GO:0003723">
    <property type="term" value="F:RNA binding"/>
    <property type="evidence" value="ECO:0007669"/>
    <property type="project" value="InterPro"/>
</dbReference>
<feature type="region of interest" description="Disordered" evidence="3">
    <location>
        <begin position="464"/>
        <end position="489"/>
    </location>
</feature>
<evidence type="ECO:0000313" key="4">
    <source>
        <dbReference type="EMBL" id="CAD5123217.1"/>
    </source>
</evidence>
<dbReference type="InterPro" id="IPR001370">
    <property type="entry name" value="BIR_rpt"/>
</dbReference>
<dbReference type="Pfam" id="PF00653">
    <property type="entry name" value="BIR"/>
    <property type="match status" value="3"/>
</dbReference>
<dbReference type="PANTHER" id="PTHR10044">
    <property type="entry name" value="INHIBITOR OF APOPTOSIS"/>
    <property type="match status" value="1"/>
</dbReference>
<accession>A0A7I8W543</accession>
<dbReference type="InterPro" id="IPR033130">
    <property type="entry name" value="RNase_T2_His_AS_2"/>
</dbReference>
<gene>
    <name evidence="4" type="ORF">DGYR_LOCUS10917</name>
</gene>
<organism evidence="4 5">
    <name type="scientific">Dimorphilus gyrociliatus</name>
    <dbReference type="NCBI Taxonomy" id="2664684"/>
    <lineage>
        <taxon>Eukaryota</taxon>
        <taxon>Metazoa</taxon>
        <taxon>Spiralia</taxon>
        <taxon>Lophotrochozoa</taxon>
        <taxon>Annelida</taxon>
        <taxon>Polychaeta</taxon>
        <taxon>Polychaeta incertae sedis</taxon>
        <taxon>Dinophilidae</taxon>
        <taxon>Dimorphilus</taxon>
    </lineage>
</organism>
<name>A0A7I8W543_9ANNE</name>
<dbReference type="PROSITE" id="PS50143">
    <property type="entry name" value="BIR_REPEAT_2"/>
    <property type="match status" value="3"/>
</dbReference>
<protein>
    <submittedName>
        <fullName evidence="4">DgyrCDS11578</fullName>
    </submittedName>
</protein>
<dbReference type="Pfam" id="PF00445">
    <property type="entry name" value="Ribonuclease_T2"/>
    <property type="match status" value="1"/>
</dbReference>
<dbReference type="SMART" id="SM00238">
    <property type="entry name" value="BIR"/>
    <property type="match status" value="2"/>
</dbReference>
<dbReference type="PANTHER" id="PTHR10044:SF139">
    <property type="entry name" value="DEATH-ASSOCIATED INHIBITOR OF APOPTOSIS 2"/>
    <property type="match status" value="1"/>
</dbReference>
<evidence type="ECO:0000256" key="2">
    <source>
        <dbReference type="RuleBase" id="RU004328"/>
    </source>
</evidence>
<dbReference type="GO" id="GO:0033897">
    <property type="term" value="F:ribonuclease T2 activity"/>
    <property type="evidence" value="ECO:0007669"/>
    <property type="project" value="InterPro"/>
</dbReference>
<dbReference type="Proteomes" id="UP000549394">
    <property type="component" value="Unassembled WGS sequence"/>
</dbReference>
<dbReference type="SUPFAM" id="SSF55895">
    <property type="entry name" value="Ribonuclease Rh-like"/>
    <property type="match status" value="1"/>
</dbReference>
<dbReference type="GO" id="GO:0005737">
    <property type="term" value="C:cytoplasm"/>
    <property type="evidence" value="ECO:0007669"/>
    <property type="project" value="TreeGrafter"/>
</dbReference>
<keyword evidence="5" id="KW-1185">Reference proteome</keyword>
<feature type="compositionally biased region" description="Basic and acidic residues" evidence="3">
    <location>
        <begin position="108"/>
        <end position="117"/>
    </location>
</feature>
<dbReference type="InterPro" id="IPR050784">
    <property type="entry name" value="IAP"/>
</dbReference>